<feature type="transmembrane region" description="Helical" evidence="2">
    <location>
        <begin position="45"/>
        <end position="71"/>
    </location>
</feature>
<keyword evidence="4" id="KW-1185">Reference proteome</keyword>
<keyword evidence="2" id="KW-0812">Transmembrane</keyword>
<name>A0A919WJT0_9BACI</name>
<comment type="caution">
    <text evidence="3">The sequence shown here is derived from an EMBL/GenBank/DDBJ whole genome shotgun (WGS) entry which is preliminary data.</text>
</comment>
<feature type="region of interest" description="Disordered" evidence="1">
    <location>
        <begin position="1"/>
        <end position="34"/>
    </location>
</feature>
<evidence type="ECO:0000313" key="3">
    <source>
        <dbReference type="EMBL" id="GIN63017.1"/>
    </source>
</evidence>
<dbReference type="Pfam" id="PF11772">
    <property type="entry name" value="EpuA"/>
    <property type="match status" value="1"/>
</dbReference>
<proteinExistence type="predicted"/>
<protein>
    <recommendedName>
        <fullName evidence="5">DNA-directed RNA polymerase subunit beta</fullName>
    </recommendedName>
</protein>
<feature type="compositionally biased region" description="Basic and acidic residues" evidence="1">
    <location>
        <begin position="11"/>
        <end position="27"/>
    </location>
</feature>
<dbReference type="RefSeq" id="WP_095312010.1">
    <property type="nucleotide sequence ID" value="NZ_BORC01000005.1"/>
</dbReference>
<dbReference type="InterPro" id="IPR024596">
    <property type="entry name" value="RNApol_su_b/EpuA"/>
</dbReference>
<evidence type="ECO:0000256" key="2">
    <source>
        <dbReference type="SAM" id="Phobius"/>
    </source>
</evidence>
<dbReference type="EMBL" id="BORC01000005">
    <property type="protein sequence ID" value="GIN63017.1"/>
    <property type="molecule type" value="Genomic_DNA"/>
</dbReference>
<dbReference type="AlphaFoldDB" id="A0A919WJT0"/>
<keyword evidence="2" id="KW-1133">Transmembrane helix</keyword>
<sequence length="95" mass="10860">MSLNNSNQKVAETREQVRQEKKEKAKAEANSGGKRRRIRIRLIPLWLRLLIIALSLVVCVILGAMFGYSVIGEGKAMDIFQKSTWTHIIDLIEHE</sequence>
<dbReference type="Proteomes" id="UP000682111">
    <property type="component" value="Unassembled WGS sequence"/>
</dbReference>
<gene>
    <name evidence="3" type="ORF">J27TS8_30100</name>
</gene>
<reference evidence="3" key="1">
    <citation type="submission" date="2021-03" db="EMBL/GenBank/DDBJ databases">
        <title>Antimicrobial resistance genes in bacteria isolated from Japanese honey, and their potential for conferring macrolide and lincosamide resistance in the American foulbrood pathogen Paenibacillus larvae.</title>
        <authorList>
            <person name="Okamoto M."/>
            <person name="Kumagai M."/>
            <person name="Kanamori H."/>
            <person name="Takamatsu D."/>
        </authorList>
    </citation>
    <scope>NUCLEOTIDE SEQUENCE</scope>
    <source>
        <strain evidence="3">J27TS8</strain>
    </source>
</reference>
<feature type="compositionally biased region" description="Polar residues" evidence="1">
    <location>
        <begin position="1"/>
        <end position="10"/>
    </location>
</feature>
<evidence type="ECO:0008006" key="5">
    <source>
        <dbReference type="Google" id="ProtNLM"/>
    </source>
</evidence>
<evidence type="ECO:0000256" key="1">
    <source>
        <dbReference type="SAM" id="MobiDB-lite"/>
    </source>
</evidence>
<accession>A0A919WJT0</accession>
<organism evidence="3 4">
    <name type="scientific">Robertmurraya siralis</name>
    <dbReference type="NCBI Taxonomy" id="77777"/>
    <lineage>
        <taxon>Bacteria</taxon>
        <taxon>Bacillati</taxon>
        <taxon>Bacillota</taxon>
        <taxon>Bacilli</taxon>
        <taxon>Bacillales</taxon>
        <taxon>Bacillaceae</taxon>
        <taxon>Robertmurraya</taxon>
    </lineage>
</organism>
<evidence type="ECO:0000313" key="4">
    <source>
        <dbReference type="Proteomes" id="UP000682111"/>
    </source>
</evidence>
<keyword evidence="2" id="KW-0472">Membrane</keyword>